<reference evidence="2 3" key="1">
    <citation type="submission" date="2019-07" db="EMBL/GenBank/DDBJ databases">
        <title>Thalassofilum flectens gen. nov., sp. nov., a novel moderate thermophilic anaerobe from a shallow sea hot spring in Kunashir Island (Russia), representing a new family in the order Bacteroidales, and proposal of Thalassofilacea fam. nov.</title>
        <authorList>
            <person name="Kochetkova T.V."/>
            <person name="Podosokorskaya O.A."/>
            <person name="Novikov A."/>
            <person name="Elcheninov A.G."/>
            <person name="Toshchakov S.V."/>
            <person name="Kublanov I.V."/>
        </authorList>
    </citation>
    <scope>NUCLEOTIDE SEQUENCE [LARGE SCALE GENOMIC DNA]</scope>
    <source>
        <strain evidence="2 3">38-H</strain>
    </source>
</reference>
<dbReference type="SMART" id="SM00138">
    <property type="entry name" value="MeTrc"/>
    <property type="match status" value="1"/>
</dbReference>
<evidence type="ECO:0000259" key="1">
    <source>
        <dbReference type="PROSITE" id="PS50123"/>
    </source>
</evidence>
<dbReference type="PRINTS" id="PR00996">
    <property type="entry name" value="CHERMTFRASE"/>
</dbReference>
<evidence type="ECO:0000313" key="3">
    <source>
        <dbReference type="Proteomes" id="UP000500961"/>
    </source>
</evidence>
<proteinExistence type="predicted"/>
<dbReference type="InterPro" id="IPR000780">
    <property type="entry name" value="CheR_MeTrfase"/>
</dbReference>
<dbReference type="PROSITE" id="PS50123">
    <property type="entry name" value="CHER"/>
    <property type="match status" value="1"/>
</dbReference>
<dbReference type="GO" id="GO:0008757">
    <property type="term" value="F:S-adenosylmethionine-dependent methyltransferase activity"/>
    <property type="evidence" value="ECO:0007669"/>
    <property type="project" value="InterPro"/>
</dbReference>
<dbReference type="Proteomes" id="UP000500961">
    <property type="component" value="Chromosome"/>
</dbReference>
<gene>
    <name evidence="2" type="ORF">FHG85_01295</name>
</gene>
<dbReference type="KEGG" id="ttz:FHG85_01295"/>
<protein>
    <submittedName>
        <fullName evidence="2">Protein-glutamate O-methyltransferase CheR</fullName>
    </submittedName>
</protein>
<accession>A0A7D3XEK9</accession>
<dbReference type="InterPro" id="IPR029063">
    <property type="entry name" value="SAM-dependent_MTases_sf"/>
</dbReference>
<dbReference type="PANTHER" id="PTHR24422">
    <property type="entry name" value="CHEMOTAXIS PROTEIN METHYLTRANSFERASE"/>
    <property type="match status" value="1"/>
</dbReference>
<dbReference type="SUPFAM" id="SSF47757">
    <property type="entry name" value="Chemotaxis receptor methyltransferase CheR, N-terminal domain"/>
    <property type="match status" value="1"/>
</dbReference>
<keyword evidence="2" id="KW-0808">Transferase</keyword>
<dbReference type="GO" id="GO:0032259">
    <property type="term" value="P:methylation"/>
    <property type="evidence" value="ECO:0007669"/>
    <property type="project" value="UniProtKB-KW"/>
</dbReference>
<dbReference type="Pfam" id="PF01739">
    <property type="entry name" value="CheR"/>
    <property type="match status" value="2"/>
</dbReference>
<name>A0A7D3XEK9_9BACT</name>
<organism evidence="2 3">
    <name type="scientific">Tenuifilum thalassicum</name>
    <dbReference type="NCBI Taxonomy" id="2590900"/>
    <lineage>
        <taxon>Bacteria</taxon>
        <taxon>Pseudomonadati</taxon>
        <taxon>Bacteroidota</taxon>
        <taxon>Bacteroidia</taxon>
        <taxon>Bacteroidales</taxon>
        <taxon>Tenuifilaceae</taxon>
        <taxon>Tenuifilum</taxon>
    </lineage>
</organism>
<dbReference type="PANTHER" id="PTHR24422:SF8">
    <property type="entry name" value="CHEMOTAXIS PROTEIN"/>
    <property type="match status" value="1"/>
</dbReference>
<dbReference type="Gene3D" id="3.40.50.150">
    <property type="entry name" value="Vaccinia Virus protein VP39"/>
    <property type="match status" value="1"/>
</dbReference>
<dbReference type="InterPro" id="IPR050903">
    <property type="entry name" value="Bact_Chemotaxis_MeTrfase"/>
</dbReference>
<evidence type="ECO:0000313" key="2">
    <source>
        <dbReference type="EMBL" id="QKG78957.1"/>
    </source>
</evidence>
<keyword evidence="3" id="KW-1185">Reference proteome</keyword>
<keyword evidence="2" id="KW-0489">Methyltransferase</keyword>
<dbReference type="InterPro" id="IPR022642">
    <property type="entry name" value="CheR_C"/>
</dbReference>
<dbReference type="SUPFAM" id="SSF53335">
    <property type="entry name" value="S-adenosyl-L-methionine-dependent methyltransferases"/>
    <property type="match status" value="1"/>
</dbReference>
<dbReference type="AlphaFoldDB" id="A0A7D3XEK9"/>
<sequence>MQRMQVSDQDLQYFVNTVKSVSRYNFSEYSEKSLKRRLQKILEDYNLDLTSLLANLKFNKDFLEKIVKEITVNTTELFRDPPVWHLLRSRIIPRFKNNKTINIWHAGCSTGQEVYSMMILLNEMGMLDRAKIFATDLNTDVLEVAKQGVYKYRFNLGYLDNFDKVIKQNPLNFEEYNDVPYEKYFDIDKSKDTITMKKFLTEKPIFRKHDLVVDGNLFFAKFDLILCRNVIIYFNYSLQNKVFELFYNNLYPKGILLLGMHETILGPWATRFERLGQAYIKK</sequence>
<dbReference type="EMBL" id="CP041345">
    <property type="protein sequence ID" value="QKG78957.1"/>
    <property type="molecule type" value="Genomic_DNA"/>
</dbReference>
<feature type="domain" description="CheR-type methyltransferase" evidence="1">
    <location>
        <begin position="1"/>
        <end position="282"/>
    </location>
</feature>